<dbReference type="CDD" id="cd04622">
    <property type="entry name" value="CBS_pair_HRP1_like"/>
    <property type="match status" value="1"/>
</dbReference>
<gene>
    <name evidence="4" type="ORF">SAMN05216600_109113</name>
</gene>
<evidence type="ECO:0000256" key="1">
    <source>
        <dbReference type="ARBA" id="ARBA00023122"/>
    </source>
</evidence>
<keyword evidence="5" id="KW-1185">Reference proteome</keyword>
<dbReference type="EMBL" id="FOFP01000009">
    <property type="protein sequence ID" value="SEQ74701.1"/>
    <property type="molecule type" value="Genomic_DNA"/>
</dbReference>
<dbReference type="SUPFAM" id="SSF54631">
    <property type="entry name" value="CBS-domain pair"/>
    <property type="match status" value="1"/>
</dbReference>
<reference evidence="4 5" key="1">
    <citation type="submission" date="2016-10" db="EMBL/GenBank/DDBJ databases">
        <authorList>
            <person name="Varghese N."/>
            <person name="Submissions S."/>
        </authorList>
    </citation>
    <scope>NUCLEOTIDE SEQUENCE [LARGE SCALE GENOMIC DNA]</scope>
    <source>
        <strain evidence="4 5">CIP 109853</strain>
    </source>
</reference>
<dbReference type="SMART" id="SM00116">
    <property type="entry name" value="CBS"/>
    <property type="match status" value="2"/>
</dbReference>
<evidence type="ECO:0000256" key="2">
    <source>
        <dbReference type="PROSITE-ProRule" id="PRU00703"/>
    </source>
</evidence>
<dbReference type="PROSITE" id="PS51371">
    <property type="entry name" value="CBS"/>
    <property type="match status" value="2"/>
</dbReference>
<protein>
    <submittedName>
        <fullName evidence="4">CBS domain-containing protein</fullName>
    </submittedName>
</protein>
<dbReference type="RefSeq" id="WP_069517238.1">
    <property type="nucleotide sequence ID" value="NZ_FOFP01000009.1"/>
</dbReference>
<keyword evidence="1 2" id="KW-0129">CBS domain</keyword>
<dbReference type="PANTHER" id="PTHR43080">
    <property type="entry name" value="CBS DOMAIN-CONTAINING PROTEIN CBSX3, MITOCHONDRIAL"/>
    <property type="match status" value="1"/>
</dbReference>
<evidence type="ECO:0000313" key="5">
    <source>
        <dbReference type="Proteomes" id="UP000198512"/>
    </source>
</evidence>
<feature type="domain" description="CBS" evidence="3">
    <location>
        <begin position="7"/>
        <end position="65"/>
    </location>
</feature>
<feature type="domain" description="CBS" evidence="3">
    <location>
        <begin position="71"/>
        <end position="128"/>
    </location>
</feature>
<name>A0ABY1BFQ6_9PSED</name>
<dbReference type="InterPro" id="IPR046342">
    <property type="entry name" value="CBS_dom_sf"/>
</dbReference>
<dbReference type="InterPro" id="IPR000644">
    <property type="entry name" value="CBS_dom"/>
</dbReference>
<dbReference type="PANTHER" id="PTHR43080:SF2">
    <property type="entry name" value="CBS DOMAIN-CONTAINING PROTEIN"/>
    <property type="match status" value="1"/>
</dbReference>
<accession>A0ABY1BFQ6</accession>
<organism evidence="4 5">
    <name type="scientific">Pseudomonas cuatrocienegasensis</name>
    <dbReference type="NCBI Taxonomy" id="543360"/>
    <lineage>
        <taxon>Bacteria</taxon>
        <taxon>Pseudomonadati</taxon>
        <taxon>Pseudomonadota</taxon>
        <taxon>Gammaproteobacteria</taxon>
        <taxon>Pseudomonadales</taxon>
        <taxon>Pseudomonadaceae</taxon>
        <taxon>Pseudomonas</taxon>
    </lineage>
</organism>
<evidence type="ECO:0000313" key="4">
    <source>
        <dbReference type="EMBL" id="SEQ74701.1"/>
    </source>
</evidence>
<dbReference type="Pfam" id="PF00571">
    <property type="entry name" value="CBS"/>
    <property type="match status" value="2"/>
</dbReference>
<comment type="caution">
    <text evidence="4">The sequence shown here is derived from an EMBL/GenBank/DDBJ whole genome shotgun (WGS) entry which is preliminary data.</text>
</comment>
<dbReference type="Gene3D" id="3.10.580.10">
    <property type="entry name" value="CBS-domain"/>
    <property type="match status" value="1"/>
</dbReference>
<proteinExistence type="predicted"/>
<dbReference type="InterPro" id="IPR051257">
    <property type="entry name" value="Diverse_CBS-Domain"/>
</dbReference>
<sequence>MKVSDVMTRGVQTITAQQSIHEAAAMMARIDCGALMVNDQERLIGMITDRDIVVRAVAEGRTADTLVGEVMTPDVRYCYEDETLEDVARSMAQSQVRRLPVMSRDERLVGVVSLGNIASSHNPDASSTLLQGVAKGH</sequence>
<dbReference type="Proteomes" id="UP000198512">
    <property type="component" value="Unassembled WGS sequence"/>
</dbReference>
<evidence type="ECO:0000259" key="3">
    <source>
        <dbReference type="PROSITE" id="PS51371"/>
    </source>
</evidence>